<feature type="region of interest" description="Disordered" evidence="1">
    <location>
        <begin position="460"/>
        <end position="529"/>
    </location>
</feature>
<gene>
    <name evidence="2" type="ORF">HLB23_28925</name>
</gene>
<sequence>MAETRHNADDGHYDEDTLRTDFRHYHRMNRMRGWAIVCDTERQLLTREIDIVTTRWATAPSPWKDHWDHLVTVAADWETDPQSMQHRLDRIASDYERSGTTDLASPIQIRNLLLAGELVESRRIDLGIAYDPYTPDRVDQTYGYLTSYRTAGNTTMWESLPSWSTARRWLRARAGDTDPRAFVDVTVTGPDPVTGAATRPLMTGTGLTAAELTDQLHRIDELLGTTPIPADPSAHSWLDELRYDVLCDAYRATLLEHRNPWSIGRRYEHHLHADDLRTEITDHTSRAGLHTAAPQPDGDEVPDLVEARLDDIRRSIGEHGPDWTIAPRASTWLDDAVTDAQRRLADMTTHGLALTYTDPTQPNQLTAIGFDGDRWYLQHAQTATDGRTITYDTPPRTYRTCNELLAAATAPDVATPQSPNPVTVPETIRQRLHELDNDLHALRHDLTCVRQLRDAVRTGTPYTLRRDHHPAVSSTRIPRHSGLSRDANHLNLTETPDSEKPTPAPEPTKPPRAKRRQQPKPGRQHRRRL</sequence>
<reference evidence="2 3" key="1">
    <citation type="submission" date="2020-05" db="EMBL/GenBank/DDBJ databases">
        <title>MicrobeNet Type strains.</title>
        <authorList>
            <person name="Nicholson A.C."/>
        </authorList>
    </citation>
    <scope>NUCLEOTIDE SEQUENCE [LARGE SCALE GENOMIC DNA]</scope>
    <source>
        <strain evidence="2 3">JCM 3224</strain>
    </source>
</reference>
<keyword evidence="3" id="KW-1185">Reference proteome</keyword>
<organism evidence="2 3">
    <name type="scientific">Nocardia uniformis</name>
    <dbReference type="NCBI Taxonomy" id="53432"/>
    <lineage>
        <taxon>Bacteria</taxon>
        <taxon>Bacillati</taxon>
        <taxon>Actinomycetota</taxon>
        <taxon>Actinomycetes</taxon>
        <taxon>Mycobacteriales</taxon>
        <taxon>Nocardiaceae</taxon>
        <taxon>Nocardia</taxon>
    </lineage>
</organism>
<evidence type="ECO:0000256" key="1">
    <source>
        <dbReference type="SAM" id="MobiDB-lite"/>
    </source>
</evidence>
<dbReference type="Proteomes" id="UP000586827">
    <property type="component" value="Unassembled WGS sequence"/>
</dbReference>
<dbReference type="RefSeq" id="WP_067521817.1">
    <property type="nucleotide sequence ID" value="NZ_JABELX010000011.1"/>
</dbReference>
<dbReference type="EMBL" id="JABELX010000011">
    <property type="protein sequence ID" value="NNH73830.1"/>
    <property type="molecule type" value="Genomic_DNA"/>
</dbReference>
<proteinExistence type="predicted"/>
<name>A0A849CBU5_9NOCA</name>
<dbReference type="AlphaFoldDB" id="A0A849CBU5"/>
<comment type="caution">
    <text evidence="2">The sequence shown here is derived from an EMBL/GenBank/DDBJ whole genome shotgun (WGS) entry which is preliminary data.</text>
</comment>
<accession>A0A849CBU5</accession>
<feature type="compositionally biased region" description="Basic residues" evidence="1">
    <location>
        <begin position="511"/>
        <end position="529"/>
    </location>
</feature>
<evidence type="ECO:0000313" key="2">
    <source>
        <dbReference type="EMBL" id="NNH73830.1"/>
    </source>
</evidence>
<protein>
    <submittedName>
        <fullName evidence="2">Uncharacterized protein</fullName>
    </submittedName>
</protein>
<evidence type="ECO:0000313" key="3">
    <source>
        <dbReference type="Proteomes" id="UP000586827"/>
    </source>
</evidence>